<proteinExistence type="predicted"/>
<evidence type="ECO:0000256" key="1">
    <source>
        <dbReference type="SAM" id="MobiDB-lite"/>
    </source>
</evidence>
<dbReference type="AlphaFoldDB" id="A0A6S6QSP8"/>
<dbReference type="Proteomes" id="UP000515317">
    <property type="component" value="Chromosome"/>
</dbReference>
<keyword evidence="2" id="KW-0472">Membrane</keyword>
<dbReference type="Gene3D" id="3.30.70.1320">
    <property type="entry name" value="Multidrug efflux transporter AcrB pore domain like"/>
    <property type="match status" value="1"/>
</dbReference>
<sequence length="1027" mass="110710">MIGPNLSEWSIRRPSLVIYLMIAAVLAGGLAFSRLGRAEDPAFTFRSMVVQAAWPGATLDDTLEQVTERIERAVQETPSIDRIRSYTKPGVTTIFVDLLGSTPAREVPDLWYDVRKRVGDIRHTLPQGVVGPGFNDDFGDTFGIIYGITADGFTHRELRDYAENIRSRMLQVEDVSKIEIIGAQDEQIFIEFSTERIAALGLDYPALIATLQAQNVVRPAGAIETGHERLSLRVSGAFETAEDVGAVNIAAGGRLVRLSDIATVRRGYADPPQPLFRVNGQEAIGIAIAMRDSGDILQLGRNIKNAMTEITADLPVGIEPVLVADQAVTVDTAIGEFMASLWQAIAIIIVCSFVSLGARPGAVVALAIPLTLTIVFAIMQIVNIDLHRVSLGALIIALTLLVDDAMTTVDAMMRRLSAGDSKQAAATYAYGALAKPMLAGTLITIAGFVPIGFAQSSAGEYTFSIFAVVAIALVVSWFVAVIFAPLLGMAIIKPPKQSSGKAGLLERVYVPLVTTAMRWRWLTVGITILALAASLFAVRFVPRQFFPASDRPDLMIDLTLPQSASIFASDDAAKRLDEILRSDPDVERWSGYVGRGAIRFYLPLNVQLPNDFFSQTVVIAKSVEGRDRLHKKLETLLAETFPEAIARVYPLELGPPVGWPVQYRVSGPDTNEVRTIALKVSQAIANHADTRNINFDWMEPKRQLKVQIDQDQARNLGLSSASLAAALNAAVSGTTITQVRDDIYLVDVIARATDEQRVSVETLRNLQVPLPSGRTVALSQFARFEYGQELPLVWRRDRIPTLTVRADVEAGALPEQAVTDLEPALSALRKELPAGYGIELGGIAEESAQSSASVMAVVPVMLLITLTVLMFHLKSFHRVALVLAVVPLAIIGVVAALLLFNRPLGFVAILGILSLLGMVAKNAVILLTQIEAEREAGLSIWDAVVAAASSRARPILLTAGSTVLGMMPIAPTVFWGPMAFAIMGGLLVASLLTLVLLPTLYVATVREKPSPVPSGAGRRTPKSGVPT</sequence>
<dbReference type="GO" id="GO:0005886">
    <property type="term" value="C:plasma membrane"/>
    <property type="evidence" value="ECO:0007669"/>
    <property type="project" value="TreeGrafter"/>
</dbReference>
<feature type="transmembrane region" description="Helical" evidence="2">
    <location>
        <begin position="363"/>
        <end position="382"/>
    </location>
</feature>
<evidence type="ECO:0000313" key="4">
    <source>
        <dbReference type="Proteomes" id="UP000515317"/>
    </source>
</evidence>
<evidence type="ECO:0000256" key="2">
    <source>
        <dbReference type="SAM" id="Phobius"/>
    </source>
</evidence>
<feature type="transmembrane region" description="Helical" evidence="2">
    <location>
        <begin position="521"/>
        <end position="541"/>
    </location>
</feature>
<reference evidence="3 4" key="1">
    <citation type="submission" date="2020-08" db="EMBL/GenBank/DDBJ databases">
        <title>Genome sequence of Rhizobiales bacterium strain IZ6.</title>
        <authorList>
            <person name="Nakai R."/>
            <person name="Naganuma T."/>
        </authorList>
    </citation>
    <scope>NUCLEOTIDE SEQUENCE [LARGE SCALE GENOMIC DNA]</scope>
    <source>
        <strain evidence="3 4">IZ6</strain>
    </source>
</reference>
<dbReference type="RefSeq" id="WP_222874661.1">
    <property type="nucleotide sequence ID" value="NZ_AP023361.1"/>
</dbReference>
<gene>
    <name evidence="3" type="ORF">IZ6_17120</name>
</gene>
<dbReference type="Gene3D" id="3.30.70.1440">
    <property type="entry name" value="Multidrug efflux transporter AcrB pore domain"/>
    <property type="match status" value="1"/>
</dbReference>
<feature type="transmembrane region" description="Helical" evidence="2">
    <location>
        <begin position="427"/>
        <end position="453"/>
    </location>
</feature>
<accession>A0A6S6QSP8</accession>
<dbReference type="KEGG" id="tso:IZ6_17120"/>
<name>A0A6S6QSP8_9HYPH</name>
<dbReference type="GO" id="GO:0042910">
    <property type="term" value="F:xenobiotic transmembrane transporter activity"/>
    <property type="evidence" value="ECO:0007669"/>
    <property type="project" value="TreeGrafter"/>
</dbReference>
<feature type="transmembrane region" description="Helical" evidence="2">
    <location>
        <begin position="465"/>
        <end position="492"/>
    </location>
</feature>
<feature type="transmembrane region" description="Helical" evidence="2">
    <location>
        <begin position="980"/>
        <end position="1003"/>
    </location>
</feature>
<dbReference type="Gene3D" id="3.30.2090.10">
    <property type="entry name" value="Multidrug efflux transporter AcrB TolC docking domain, DN and DC subdomains"/>
    <property type="match status" value="2"/>
</dbReference>
<feature type="transmembrane region" description="Helical" evidence="2">
    <location>
        <begin position="880"/>
        <end position="900"/>
    </location>
</feature>
<dbReference type="InterPro" id="IPR027463">
    <property type="entry name" value="AcrB_DN_DC_subdom"/>
</dbReference>
<evidence type="ECO:0000313" key="3">
    <source>
        <dbReference type="EMBL" id="BCJ90977.1"/>
    </source>
</evidence>
<dbReference type="SUPFAM" id="SSF82693">
    <property type="entry name" value="Multidrug efflux transporter AcrB pore domain, PN1, PN2, PC1 and PC2 subdomains"/>
    <property type="match status" value="2"/>
</dbReference>
<dbReference type="InterPro" id="IPR001036">
    <property type="entry name" value="Acrflvin-R"/>
</dbReference>
<feature type="region of interest" description="Disordered" evidence="1">
    <location>
        <begin position="1008"/>
        <end position="1027"/>
    </location>
</feature>
<dbReference type="Pfam" id="PF00873">
    <property type="entry name" value="ACR_tran"/>
    <property type="match status" value="1"/>
</dbReference>
<dbReference type="EMBL" id="AP023361">
    <property type="protein sequence ID" value="BCJ90977.1"/>
    <property type="molecule type" value="Genomic_DNA"/>
</dbReference>
<dbReference type="Gene3D" id="3.30.70.1430">
    <property type="entry name" value="Multidrug efflux transporter AcrB pore domain"/>
    <property type="match status" value="2"/>
</dbReference>
<protein>
    <submittedName>
        <fullName evidence="3">ACR family transporter</fullName>
    </submittedName>
</protein>
<dbReference type="Gene3D" id="1.20.1640.10">
    <property type="entry name" value="Multidrug efflux transporter AcrB transmembrane domain"/>
    <property type="match status" value="2"/>
</dbReference>
<feature type="transmembrane region" description="Helical" evidence="2">
    <location>
        <begin position="955"/>
        <end position="974"/>
    </location>
</feature>
<keyword evidence="2" id="KW-0812">Transmembrane</keyword>
<dbReference type="PANTHER" id="PTHR32063">
    <property type="match status" value="1"/>
</dbReference>
<feature type="transmembrane region" description="Helical" evidence="2">
    <location>
        <begin position="854"/>
        <end position="873"/>
    </location>
</feature>
<keyword evidence="4" id="KW-1185">Reference proteome</keyword>
<dbReference type="PANTHER" id="PTHR32063:SF64">
    <property type="entry name" value="ACRB_ACRD_ACRF FAMILY PROTEIN"/>
    <property type="match status" value="1"/>
</dbReference>
<feature type="transmembrane region" description="Helical" evidence="2">
    <location>
        <begin position="388"/>
        <end position="406"/>
    </location>
</feature>
<dbReference type="SUPFAM" id="SSF82866">
    <property type="entry name" value="Multidrug efflux transporter AcrB transmembrane domain"/>
    <property type="match status" value="2"/>
</dbReference>
<feature type="transmembrane region" description="Helical" evidence="2">
    <location>
        <begin position="337"/>
        <end position="356"/>
    </location>
</feature>
<organism evidence="3 4">
    <name type="scientific">Terrihabitans soli</name>
    <dbReference type="NCBI Taxonomy" id="708113"/>
    <lineage>
        <taxon>Bacteria</taxon>
        <taxon>Pseudomonadati</taxon>
        <taxon>Pseudomonadota</taxon>
        <taxon>Alphaproteobacteria</taxon>
        <taxon>Hyphomicrobiales</taxon>
        <taxon>Terrihabitans</taxon>
    </lineage>
</organism>
<dbReference type="SUPFAM" id="SSF82714">
    <property type="entry name" value="Multidrug efflux transporter AcrB TolC docking domain, DN and DC subdomains"/>
    <property type="match status" value="2"/>
</dbReference>
<dbReference type="PRINTS" id="PR00702">
    <property type="entry name" value="ACRIFLAVINRP"/>
</dbReference>
<keyword evidence="2" id="KW-1133">Transmembrane helix</keyword>
<feature type="transmembrane region" description="Helical" evidence="2">
    <location>
        <begin position="906"/>
        <end position="927"/>
    </location>
</feature>